<organism evidence="1 2">
    <name type="scientific">Salmonella typhimurium (strain 14028s / SGSC 2262)</name>
    <dbReference type="NCBI Taxonomy" id="588858"/>
    <lineage>
        <taxon>Bacteria</taxon>
        <taxon>Pseudomonadati</taxon>
        <taxon>Pseudomonadota</taxon>
        <taxon>Gammaproteobacteria</taxon>
        <taxon>Enterobacterales</taxon>
        <taxon>Enterobacteriaceae</taxon>
        <taxon>Salmonella</taxon>
    </lineage>
</organism>
<evidence type="ECO:0000313" key="1">
    <source>
        <dbReference type="EMBL" id="ACY88547.1"/>
    </source>
</evidence>
<proteinExistence type="predicted"/>
<evidence type="ECO:0000313" key="2">
    <source>
        <dbReference type="Proteomes" id="UP000002695"/>
    </source>
</evidence>
<reference evidence="1 2" key="1">
    <citation type="journal article" date="2010" name="J. Bacteriol.">
        <title>Short-term signatures of evolutionary change in the Salmonella enterica serovar typhimurium 14028 genome.</title>
        <authorList>
            <person name="Jarvik T."/>
            <person name="Smillie C."/>
            <person name="Groisman E.A."/>
            <person name="Ochman H."/>
        </authorList>
    </citation>
    <scope>NUCLEOTIDE SEQUENCE [LARGE SCALE GENOMIC DNA]</scope>
    <source>
        <strain evidence="2">14028s / SGSC 2262</strain>
    </source>
</reference>
<dbReference type="EMBL" id="CP001363">
    <property type="protein sequence ID" value="ACY88547.1"/>
    <property type="molecule type" value="Genomic_DNA"/>
</dbReference>
<keyword evidence="2" id="KW-1185">Reference proteome</keyword>
<sequence>MRKKKYDKTFILRRYRPCLIEKKGAFRHKPEKLTRR</sequence>
<dbReference type="HOGENOM" id="CLU_3358350_0_0_6"/>
<dbReference type="AlphaFoldDB" id="A0A0F6B209"/>
<dbReference type="KEGG" id="seo:STM14_2079"/>
<dbReference type="Proteomes" id="UP000002695">
    <property type="component" value="Chromosome"/>
</dbReference>
<gene>
    <name evidence="1" type="ordered locus">STM14_2079</name>
</gene>
<accession>A0A0F6B209</accession>
<protein>
    <submittedName>
        <fullName evidence="1">Uncharacterized protein</fullName>
    </submittedName>
</protein>
<name>A0A0F6B209_SALT1</name>